<evidence type="ECO:0000313" key="2">
    <source>
        <dbReference type="Proteomes" id="UP000177281"/>
    </source>
</evidence>
<organism evidence="1 2">
    <name type="scientific">Candidatus Doudnabacteria bacterium RIFCSPLOWO2_01_FULL_44_21</name>
    <dbReference type="NCBI Taxonomy" id="1817841"/>
    <lineage>
        <taxon>Bacteria</taxon>
        <taxon>Candidatus Doudnaibacteriota</taxon>
    </lineage>
</organism>
<dbReference type="AlphaFoldDB" id="A0A1F5Q2W7"/>
<name>A0A1F5Q2W7_9BACT</name>
<proteinExistence type="predicted"/>
<gene>
    <name evidence="1" type="ORF">A3B10_02660</name>
</gene>
<dbReference type="Proteomes" id="UP000177281">
    <property type="component" value="Unassembled WGS sequence"/>
</dbReference>
<accession>A0A1F5Q2W7</accession>
<dbReference type="STRING" id="1817841.A3B10_02660"/>
<dbReference type="EMBL" id="MFFB01000006">
    <property type="protein sequence ID" value="OGE96190.1"/>
    <property type="molecule type" value="Genomic_DNA"/>
</dbReference>
<evidence type="ECO:0000313" key="1">
    <source>
        <dbReference type="EMBL" id="OGE96190.1"/>
    </source>
</evidence>
<reference evidence="1 2" key="1">
    <citation type="journal article" date="2016" name="Nat. Commun.">
        <title>Thousands of microbial genomes shed light on interconnected biogeochemical processes in an aquifer system.</title>
        <authorList>
            <person name="Anantharaman K."/>
            <person name="Brown C.T."/>
            <person name="Hug L.A."/>
            <person name="Sharon I."/>
            <person name="Castelle C.J."/>
            <person name="Probst A.J."/>
            <person name="Thomas B.C."/>
            <person name="Singh A."/>
            <person name="Wilkins M.J."/>
            <person name="Karaoz U."/>
            <person name="Brodie E.L."/>
            <person name="Williams K.H."/>
            <person name="Hubbard S.S."/>
            <person name="Banfield J.F."/>
        </authorList>
    </citation>
    <scope>NUCLEOTIDE SEQUENCE [LARGE SCALE GENOMIC DNA]</scope>
</reference>
<comment type="caution">
    <text evidence="1">The sequence shown here is derived from an EMBL/GenBank/DDBJ whole genome shotgun (WGS) entry which is preliminary data.</text>
</comment>
<protein>
    <submittedName>
        <fullName evidence="1">Uncharacterized protein</fullName>
    </submittedName>
</protein>
<sequence>MKLKFNWNKLNWKSGLLLIAGLLLVALAINEVSSYFIRQNLKKDFDVAAAKITNVSELGQLVEAYAPKFAQTQSVADFFNRSRVELNLSAAYDGDSGDDQQPRDKFTEPQLDCALLIQSIMELEERIGDKKLALEYYSRVSPGYVDPDSGWSIESKIRDVEATLAAWESDYSNMLKAYATKCIGIVI</sequence>